<dbReference type="AlphaFoldDB" id="A0ABD1U5I9"/>
<keyword evidence="3" id="KW-1185">Reference proteome</keyword>
<keyword evidence="1" id="KW-0175">Coiled coil</keyword>
<gene>
    <name evidence="2" type="ORF">Fot_24199</name>
</gene>
<proteinExistence type="predicted"/>
<organism evidence="2 3">
    <name type="scientific">Forsythia ovata</name>
    <dbReference type="NCBI Taxonomy" id="205694"/>
    <lineage>
        <taxon>Eukaryota</taxon>
        <taxon>Viridiplantae</taxon>
        <taxon>Streptophyta</taxon>
        <taxon>Embryophyta</taxon>
        <taxon>Tracheophyta</taxon>
        <taxon>Spermatophyta</taxon>
        <taxon>Magnoliopsida</taxon>
        <taxon>eudicotyledons</taxon>
        <taxon>Gunneridae</taxon>
        <taxon>Pentapetalae</taxon>
        <taxon>asterids</taxon>
        <taxon>lamiids</taxon>
        <taxon>Lamiales</taxon>
        <taxon>Oleaceae</taxon>
        <taxon>Forsythieae</taxon>
        <taxon>Forsythia</taxon>
    </lineage>
</organism>
<dbReference type="Proteomes" id="UP001604277">
    <property type="component" value="Unassembled WGS sequence"/>
</dbReference>
<dbReference type="EMBL" id="JBFOLJ010000007">
    <property type="protein sequence ID" value="KAL2520276.1"/>
    <property type="molecule type" value="Genomic_DNA"/>
</dbReference>
<comment type="caution">
    <text evidence="2">The sequence shown here is derived from an EMBL/GenBank/DDBJ whole genome shotgun (WGS) entry which is preliminary data.</text>
</comment>
<evidence type="ECO:0000256" key="1">
    <source>
        <dbReference type="SAM" id="Coils"/>
    </source>
</evidence>
<accession>A0ABD1U5I9</accession>
<sequence>MRDHRVNFSTASLDEFPYIFHLMEDDCNEHEKYKKISHRLEEGQVKMQSRLEEEEEAKAALMSRIQRLTKLILISSKNPVPGILSDVSSHHRSHYASKDSKLDVLCNGYLLLDCENQKDSSSSAFSIPLDVNDFKHRRSSSKWNDDISQAGSVLTETTQAGELIIGSSSALKLPIDGMTMSDQMDLLNEQVKMLAGEIASSTSMLKCLIEQSVNDLESSRTQIQNLEREIQEMKKHWRNAFFLRAERRCLGDGKTSFVFHKFTLRKSLKPVQNANPQIRIPNRNHCINRTDGKYEEFGSNSQNPDVFLAPQISKFIQTRPRWEQTLLSDIPGVNFMDPNVYNEVLKQQKNVLLSVRFFNWVRS</sequence>
<evidence type="ECO:0000313" key="2">
    <source>
        <dbReference type="EMBL" id="KAL2520276.1"/>
    </source>
</evidence>
<protein>
    <submittedName>
        <fullName evidence="2">Kinesin-like protein KIN-7D</fullName>
    </submittedName>
</protein>
<feature type="coiled-coil region" evidence="1">
    <location>
        <begin position="209"/>
        <end position="236"/>
    </location>
</feature>
<name>A0ABD1U5I9_9LAMI</name>
<reference evidence="3" key="1">
    <citation type="submission" date="2024-07" db="EMBL/GenBank/DDBJ databases">
        <title>Two chromosome-level genome assemblies of Korean endemic species Abeliophyllum distichum and Forsythia ovata (Oleaceae).</title>
        <authorList>
            <person name="Jang H."/>
        </authorList>
    </citation>
    <scope>NUCLEOTIDE SEQUENCE [LARGE SCALE GENOMIC DNA]</scope>
</reference>
<evidence type="ECO:0000313" key="3">
    <source>
        <dbReference type="Proteomes" id="UP001604277"/>
    </source>
</evidence>